<evidence type="ECO:0000313" key="7">
    <source>
        <dbReference type="Proteomes" id="UP000001292"/>
    </source>
</evidence>
<dbReference type="GO" id="GO:0005737">
    <property type="term" value="C:cytoplasm"/>
    <property type="evidence" value="ECO:0007669"/>
    <property type="project" value="TreeGrafter"/>
</dbReference>
<dbReference type="PANTHER" id="PTHR18952:SF137">
    <property type="entry name" value="CARBONIC ANHYDRASE"/>
    <property type="match status" value="1"/>
</dbReference>
<reference evidence="6 7" key="1">
    <citation type="journal article" date="2007" name="Nature">
        <title>Evolution of genes and genomes on the Drosophila phylogeny.</title>
        <authorList>
            <consortium name="Drosophila 12 Genomes Consortium"/>
            <person name="Clark A.G."/>
            <person name="Eisen M.B."/>
            <person name="Smith D.R."/>
            <person name="Bergman C.M."/>
            <person name="Oliver B."/>
            <person name="Markow T.A."/>
            <person name="Kaufman T.C."/>
            <person name="Kellis M."/>
            <person name="Gelbart W."/>
            <person name="Iyer V.N."/>
            <person name="Pollard D.A."/>
            <person name="Sackton T.B."/>
            <person name="Larracuente A.M."/>
            <person name="Singh N.D."/>
            <person name="Abad J.P."/>
            <person name="Abt D.N."/>
            <person name="Adryan B."/>
            <person name="Aguade M."/>
            <person name="Akashi H."/>
            <person name="Anderson W.W."/>
            <person name="Aquadro C.F."/>
            <person name="Ardell D.H."/>
            <person name="Arguello R."/>
            <person name="Artieri C.G."/>
            <person name="Barbash D.A."/>
            <person name="Barker D."/>
            <person name="Barsanti P."/>
            <person name="Batterham P."/>
            <person name="Batzoglou S."/>
            <person name="Begun D."/>
            <person name="Bhutkar A."/>
            <person name="Blanco E."/>
            <person name="Bosak S.A."/>
            <person name="Bradley R.K."/>
            <person name="Brand A.D."/>
            <person name="Brent M.R."/>
            <person name="Brooks A.N."/>
            <person name="Brown R.H."/>
            <person name="Butlin R.K."/>
            <person name="Caggese C."/>
            <person name="Calvi B.R."/>
            <person name="Bernardo de Carvalho A."/>
            <person name="Caspi A."/>
            <person name="Castrezana S."/>
            <person name="Celniker S.E."/>
            <person name="Chang J.L."/>
            <person name="Chapple C."/>
            <person name="Chatterji S."/>
            <person name="Chinwalla A."/>
            <person name="Civetta A."/>
            <person name="Clifton S.W."/>
            <person name="Comeron J.M."/>
            <person name="Costello J.C."/>
            <person name="Coyne J.A."/>
            <person name="Daub J."/>
            <person name="David R.G."/>
            <person name="Delcher A.L."/>
            <person name="Delehaunty K."/>
            <person name="Do C.B."/>
            <person name="Ebling H."/>
            <person name="Edwards K."/>
            <person name="Eickbush T."/>
            <person name="Evans J.D."/>
            <person name="Filipski A."/>
            <person name="Findeiss S."/>
            <person name="Freyhult E."/>
            <person name="Fulton L."/>
            <person name="Fulton R."/>
            <person name="Garcia A.C."/>
            <person name="Gardiner A."/>
            <person name="Garfield D.A."/>
            <person name="Garvin B.E."/>
            <person name="Gibson G."/>
            <person name="Gilbert D."/>
            <person name="Gnerre S."/>
            <person name="Godfrey J."/>
            <person name="Good R."/>
            <person name="Gotea V."/>
            <person name="Gravely B."/>
            <person name="Greenberg A.J."/>
            <person name="Griffiths-Jones S."/>
            <person name="Gross S."/>
            <person name="Guigo R."/>
            <person name="Gustafson E.A."/>
            <person name="Haerty W."/>
            <person name="Hahn M.W."/>
            <person name="Halligan D.L."/>
            <person name="Halpern A.L."/>
            <person name="Halter G.M."/>
            <person name="Han M.V."/>
            <person name="Heger A."/>
            <person name="Hillier L."/>
            <person name="Hinrichs A.S."/>
            <person name="Holmes I."/>
            <person name="Hoskins R.A."/>
            <person name="Hubisz M.J."/>
            <person name="Hultmark D."/>
            <person name="Huntley M.A."/>
            <person name="Jaffe D.B."/>
            <person name="Jagadeeshan S."/>
            <person name="Jeck W.R."/>
            <person name="Johnson J."/>
            <person name="Jones C.D."/>
            <person name="Jordan W.C."/>
            <person name="Karpen G.H."/>
            <person name="Kataoka E."/>
            <person name="Keightley P.D."/>
            <person name="Kheradpour P."/>
            <person name="Kirkness E.F."/>
            <person name="Koerich L.B."/>
            <person name="Kristiansen K."/>
            <person name="Kudrna D."/>
            <person name="Kulathinal R.J."/>
            <person name="Kumar S."/>
            <person name="Kwok R."/>
            <person name="Lander E."/>
            <person name="Langley C.H."/>
            <person name="Lapoint R."/>
            <person name="Lazzaro B.P."/>
            <person name="Lee S.J."/>
            <person name="Levesque L."/>
            <person name="Li R."/>
            <person name="Lin C.F."/>
            <person name="Lin M.F."/>
            <person name="Lindblad-Toh K."/>
            <person name="Llopart A."/>
            <person name="Long M."/>
            <person name="Low L."/>
            <person name="Lozovsky E."/>
            <person name="Lu J."/>
            <person name="Luo M."/>
            <person name="Machado C.A."/>
            <person name="Makalowski W."/>
            <person name="Marzo M."/>
            <person name="Matsuda M."/>
            <person name="Matzkin L."/>
            <person name="McAllister B."/>
            <person name="McBride C.S."/>
            <person name="McKernan B."/>
            <person name="McKernan K."/>
            <person name="Mendez-Lago M."/>
            <person name="Minx P."/>
            <person name="Mollenhauer M.U."/>
            <person name="Montooth K."/>
            <person name="Mount S.M."/>
            <person name="Mu X."/>
            <person name="Myers E."/>
            <person name="Negre B."/>
            <person name="Newfeld S."/>
            <person name="Nielsen R."/>
            <person name="Noor M.A."/>
            <person name="O'Grady P."/>
            <person name="Pachter L."/>
            <person name="Papaceit M."/>
            <person name="Parisi M.J."/>
            <person name="Parisi M."/>
            <person name="Parts L."/>
            <person name="Pedersen J.S."/>
            <person name="Pesole G."/>
            <person name="Phillippy A.M."/>
            <person name="Ponting C.P."/>
            <person name="Pop M."/>
            <person name="Porcelli D."/>
            <person name="Powell J.R."/>
            <person name="Prohaska S."/>
            <person name="Pruitt K."/>
            <person name="Puig M."/>
            <person name="Quesneville H."/>
            <person name="Ram K.R."/>
            <person name="Rand D."/>
            <person name="Rasmussen M.D."/>
            <person name="Reed L.K."/>
            <person name="Reenan R."/>
            <person name="Reily A."/>
            <person name="Remington K.A."/>
            <person name="Rieger T.T."/>
            <person name="Ritchie M.G."/>
            <person name="Robin C."/>
            <person name="Rogers Y.H."/>
            <person name="Rohde C."/>
            <person name="Rozas J."/>
            <person name="Rubenfield M.J."/>
            <person name="Ruiz A."/>
            <person name="Russo S."/>
            <person name="Salzberg S.L."/>
            <person name="Sanchez-Gracia A."/>
            <person name="Saranga D.J."/>
            <person name="Sato H."/>
            <person name="Schaeffer S.W."/>
            <person name="Schatz M.C."/>
            <person name="Schlenke T."/>
            <person name="Schwartz R."/>
            <person name="Segarra C."/>
            <person name="Singh R.S."/>
            <person name="Sirot L."/>
            <person name="Sirota M."/>
            <person name="Sisneros N.B."/>
            <person name="Smith C.D."/>
            <person name="Smith T.F."/>
            <person name="Spieth J."/>
            <person name="Stage D.E."/>
            <person name="Stark A."/>
            <person name="Stephan W."/>
            <person name="Strausberg R.L."/>
            <person name="Strempel S."/>
            <person name="Sturgill D."/>
            <person name="Sutton G."/>
            <person name="Sutton G.G."/>
            <person name="Tao W."/>
            <person name="Teichmann S."/>
            <person name="Tobari Y.N."/>
            <person name="Tomimura Y."/>
            <person name="Tsolas J.M."/>
            <person name="Valente V.L."/>
            <person name="Venter E."/>
            <person name="Venter J.C."/>
            <person name="Vicario S."/>
            <person name="Vieira F.G."/>
            <person name="Vilella A.J."/>
            <person name="Villasante A."/>
            <person name="Walenz B."/>
            <person name="Wang J."/>
            <person name="Wasserman M."/>
            <person name="Watts T."/>
            <person name="Wilson D."/>
            <person name="Wilson R.K."/>
            <person name="Wing R.A."/>
            <person name="Wolfner M.F."/>
            <person name="Wong A."/>
            <person name="Wong G.K."/>
            <person name="Wu C.I."/>
            <person name="Wu G."/>
            <person name="Yamamoto D."/>
            <person name="Yang H.P."/>
            <person name="Yang S.P."/>
            <person name="Yorke J.A."/>
            <person name="Yoshida K."/>
            <person name="Zdobnov E."/>
            <person name="Zhang P."/>
            <person name="Zhang Y."/>
            <person name="Zimin A.V."/>
            <person name="Baldwin J."/>
            <person name="Abdouelleil A."/>
            <person name="Abdulkadir J."/>
            <person name="Abebe A."/>
            <person name="Abera B."/>
            <person name="Abreu J."/>
            <person name="Acer S.C."/>
            <person name="Aftuck L."/>
            <person name="Alexander A."/>
            <person name="An P."/>
            <person name="Anderson E."/>
            <person name="Anderson S."/>
            <person name="Arachi H."/>
            <person name="Azer M."/>
            <person name="Bachantsang P."/>
            <person name="Barry A."/>
            <person name="Bayul T."/>
            <person name="Berlin A."/>
            <person name="Bessette D."/>
            <person name="Bloom T."/>
            <person name="Blye J."/>
            <person name="Boguslavskiy L."/>
            <person name="Bonnet C."/>
            <person name="Boukhgalter B."/>
            <person name="Bourzgui I."/>
            <person name="Brown A."/>
            <person name="Cahill P."/>
            <person name="Channer S."/>
            <person name="Cheshatsang Y."/>
            <person name="Chuda L."/>
            <person name="Citroen M."/>
            <person name="Collymore A."/>
            <person name="Cooke P."/>
            <person name="Costello M."/>
            <person name="D'Aco K."/>
            <person name="Daza R."/>
            <person name="De Haan G."/>
            <person name="DeGray S."/>
            <person name="DeMaso C."/>
            <person name="Dhargay N."/>
            <person name="Dooley K."/>
            <person name="Dooley E."/>
            <person name="Doricent M."/>
            <person name="Dorje P."/>
            <person name="Dorjee K."/>
            <person name="Dupes A."/>
            <person name="Elong R."/>
            <person name="Falk J."/>
            <person name="Farina A."/>
            <person name="Faro S."/>
            <person name="Ferguson D."/>
            <person name="Fisher S."/>
            <person name="Foley C.D."/>
            <person name="Franke A."/>
            <person name="Friedrich D."/>
            <person name="Gadbois L."/>
            <person name="Gearin G."/>
            <person name="Gearin C.R."/>
            <person name="Giannoukos G."/>
            <person name="Goode T."/>
            <person name="Graham J."/>
            <person name="Grandbois E."/>
            <person name="Grewal S."/>
            <person name="Gyaltsen K."/>
            <person name="Hafez N."/>
            <person name="Hagos B."/>
            <person name="Hall J."/>
            <person name="Henson C."/>
            <person name="Hollinger A."/>
            <person name="Honan T."/>
            <person name="Huard M.D."/>
            <person name="Hughes L."/>
            <person name="Hurhula B."/>
            <person name="Husby M.E."/>
            <person name="Kamat A."/>
            <person name="Kanga B."/>
            <person name="Kashin S."/>
            <person name="Khazanovich D."/>
            <person name="Kisner P."/>
            <person name="Lance K."/>
            <person name="Lara M."/>
            <person name="Lee W."/>
            <person name="Lennon N."/>
            <person name="Letendre F."/>
            <person name="LeVine R."/>
            <person name="Lipovsky A."/>
            <person name="Liu X."/>
            <person name="Liu J."/>
            <person name="Liu S."/>
            <person name="Lokyitsang T."/>
            <person name="Lokyitsang Y."/>
            <person name="Lubonja R."/>
            <person name="Lui A."/>
            <person name="MacDonald P."/>
            <person name="Magnisalis V."/>
            <person name="Maru K."/>
            <person name="Matthews C."/>
            <person name="McCusker W."/>
            <person name="McDonough S."/>
            <person name="Mehta T."/>
            <person name="Meldrim J."/>
            <person name="Meneus L."/>
            <person name="Mihai O."/>
            <person name="Mihalev A."/>
            <person name="Mihova T."/>
            <person name="Mittelman R."/>
            <person name="Mlenga V."/>
            <person name="Montmayeur A."/>
            <person name="Mulrain L."/>
            <person name="Navidi A."/>
            <person name="Naylor J."/>
            <person name="Negash T."/>
            <person name="Nguyen T."/>
            <person name="Nguyen N."/>
            <person name="Nicol R."/>
            <person name="Norbu C."/>
            <person name="Norbu N."/>
            <person name="Novod N."/>
            <person name="O'Neill B."/>
            <person name="Osman S."/>
            <person name="Markiewicz E."/>
            <person name="Oyono O.L."/>
            <person name="Patti C."/>
            <person name="Phunkhang P."/>
            <person name="Pierre F."/>
            <person name="Priest M."/>
            <person name="Raghuraman S."/>
            <person name="Rege F."/>
            <person name="Reyes R."/>
            <person name="Rise C."/>
            <person name="Rogov P."/>
            <person name="Ross K."/>
            <person name="Ryan E."/>
            <person name="Settipalli S."/>
            <person name="Shea T."/>
            <person name="Sherpa N."/>
            <person name="Shi L."/>
            <person name="Shih D."/>
            <person name="Sparrow T."/>
            <person name="Spaulding J."/>
            <person name="Stalker J."/>
            <person name="Stange-Thomann N."/>
            <person name="Stavropoulos S."/>
            <person name="Stone C."/>
            <person name="Strader C."/>
            <person name="Tesfaye S."/>
            <person name="Thomson T."/>
            <person name="Thoulutsang Y."/>
            <person name="Thoulutsang D."/>
            <person name="Topham K."/>
            <person name="Topping I."/>
            <person name="Tsamla T."/>
            <person name="Vassiliev H."/>
            <person name="Vo A."/>
            <person name="Wangchuk T."/>
            <person name="Wangdi T."/>
            <person name="Weiand M."/>
            <person name="Wilkinson J."/>
            <person name="Wilson A."/>
            <person name="Yadav S."/>
            <person name="Young G."/>
            <person name="Yu Q."/>
            <person name="Zembek L."/>
            <person name="Zhong D."/>
            <person name="Zimmer A."/>
            <person name="Zwirko Z."/>
            <person name="Jaffe D.B."/>
            <person name="Alvarez P."/>
            <person name="Brockman W."/>
            <person name="Butler J."/>
            <person name="Chin C."/>
            <person name="Gnerre S."/>
            <person name="Grabherr M."/>
            <person name="Kleber M."/>
            <person name="Mauceli E."/>
            <person name="MacCallum I."/>
        </authorList>
    </citation>
    <scope>NUCLEOTIDE SEQUENCE [LARGE SCALE GENOMIC DNA]</scope>
    <source>
        <strain evidence="7">Rob3c / Tucson 14021-0248.25</strain>
    </source>
</reference>
<evidence type="ECO:0000256" key="1">
    <source>
        <dbReference type="ARBA" id="ARBA00010718"/>
    </source>
</evidence>
<dbReference type="GO" id="GO:0008270">
    <property type="term" value="F:zinc ion binding"/>
    <property type="evidence" value="ECO:0007669"/>
    <property type="project" value="UniProtKB-UniRule"/>
</dbReference>
<feature type="domain" description="Alpha-carbonic anhydrase" evidence="5">
    <location>
        <begin position="26"/>
        <end position="296"/>
    </location>
</feature>
<dbReference type="CDD" id="cd00326">
    <property type="entry name" value="alpha_CA"/>
    <property type="match status" value="1"/>
</dbReference>
<keyword evidence="3 4" id="KW-0862">Zinc</keyword>
<comment type="cofactor">
    <cofactor evidence="4">
        <name>Zn(2+)</name>
        <dbReference type="ChEBI" id="CHEBI:29105"/>
    </cofactor>
</comment>
<dbReference type="InterPro" id="IPR036398">
    <property type="entry name" value="CA_dom_sf"/>
</dbReference>
<dbReference type="PROSITE" id="PS00162">
    <property type="entry name" value="ALPHA_CA_1"/>
    <property type="match status" value="1"/>
</dbReference>
<dbReference type="STRING" id="7238.B4HE76"/>
<dbReference type="PROSITE" id="PS51144">
    <property type="entry name" value="ALPHA_CA_2"/>
    <property type="match status" value="1"/>
</dbReference>
<evidence type="ECO:0000259" key="5">
    <source>
        <dbReference type="PROSITE" id="PS51144"/>
    </source>
</evidence>
<organism evidence="7">
    <name type="scientific">Drosophila sechellia</name>
    <name type="common">Fruit fly</name>
    <dbReference type="NCBI Taxonomy" id="7238"/>
    <lineage>
        <taxon>Eukaryota</taxon>
        <taxon>Metazoa</taxon>
        <taxon>Ecdysozoa</taxon>
        <taxon>Arthropoda</taxon>
        <taxon>Hexapoda</taxon>
        <taxon>Insecta</taxon>
        <taxon>Pterygota</taxon>
        <taxon>Neoptera</taxon>
        <taxon>Endopterygota</taxon>
        <taxon>Diptera</taxon>
        <taxon>Brachycera</taxon>
        <taxon>Muscomorpha</taxon>
        <taxon>Ephydroidea</taxon>
        <taxon>Drosophilidae</taxon>
        <taxon>Drosophila</taxon>
        <taxon>Sophophora</taxon>
    </lineage>
</organism>
<protein>
    <recommendedName>
        <fullName evidence="4">Carbonic anhydrase</fullName>
        <ecNumber evidence="4">4.2.1.1</ecNumber>
    </recommendedName>
</protein>
<keyword evidence="7" id="KW-1185">Reference proteome</keyword>
<evidence type="ECO:0000313" key="6">
    <source>
        <dbReference type="EMBL" id="EDW43173.1"/>
    </source>
</evidence>
<dbReference type="SUPFAM" id="SSF51069">
    <property type="entry name" value="Carbonic anhydrase"/>
    <property type="match status" value="1"/>
</dbReference>
<name>B4HE76_DROSE</name>
<dbReference type="InterPro" id="IPR018338">
    <property type="entry name" value="Carbonic_anhydrase_a-class_CS"/>
</dbReference>
<dbReference type="InterPro" id="IPR001148">
    <property type="entry name" value="CA_dom"/>
</dbReference>
<evidence type="ECO:0000256" key="4">
    <source>
        <dbReference type="RuleBase" id="RU367011"/>
    </source>
</evidence>
<keyword evidence="2 4" id="KW-0479">Metal-binding</keyword>
<dbReference type="AlphaFoldDB" id="B4HE76"/>
<dbReference type="OMA" id="FWQLRDR"/>
<dbReference type="HOGENOM" id="CLU_039326_2_0_1"/>
<comment type="similarity">
    <text evidence="1 4">Belongs to the alpha-carbonic anhydrase family.</text>
</comment>
<dbReference type="GO" id="GO:0004089">
    <property type="term" value="F:carbonate dehydratase activity"/>
    <property type="evidence" value="ECO:0007669"/>
    <property type="project" value="UniProtKB-UniRule"/>
</dbReference>
<proteinExistence type="inferred from homology"/>
<dbReference type="SMART" id="SM01057">
    <property type="entry name" value="Carb_anhydrase"/>
    <property type="match status" value="1"/>
</dbReference>
<keyword evidence="4" id="KW-0456">Lyase</keyword>
<dbReference type="Proteomes" id="UP000001292">
    <property type="component" value="Unassembled WGS sequence"/>
</dbReference>
<dbReference type="EMBL" id="CH480815">
    <property type="protein sequence ID" value="EDW43173.1"/>
    <property type="molecule type" value="Genomic_DNA"/>
</dbReference>
<dbReference type="Gene3D" id="3.10.200.10">
    <property type="entry name" value="Alpha carbonic anhydrase"/>
    <property type="match status" value="1"/>
</dbReference>
<evidence type="ECO:0000256" key="2">
    <source>
        <dbReference type="ARBA" id="ARBA00022723"/>
    </source>
</evidence>
<dbReference type="Pfam" id="PF00194">
    <property type="entry name" value="Carb_anhydrase"/>
    <property type="match status" value="1"/>
</dbReference>
<dbReference type="InterPro" id="IPR023561">
    <property type="entry name" value="Carbonic_anhydrase_a-class"/>
</dbReference>
<dbReference type="KEGG" id="dse:6607414"/>
<dbReference type="EC" id="4.2.1.1" evidence="4"/>
<comment type="catalytic activity">
    <reaction evidence="4">
        <text>hydrogencarbonate + H(+) = CO2 + H2O</text>
        <dbReference type="Rhea" id="RHEA:10748"/>
        <dbReference type="ChEBI" id="CHEBI:15377"/>
        <dbReference type="ChEBI" id="CHEBI:15378"/>
        <dbReference type="ChEBI" id="CHEBI:16526"/>
        <dbReference type="ChEBI" id="CHEBI:17544"/>
        <dbReference type="EC" id="4.2.1.1"/>
    </reaction>
</comment>
<dbReference type="PhylomeDB" id="B4HE76"/>
<gene>
    <name evidence="6" type="primary">Dsec\GM23657</name>
    <name evidence="6" type="ORF">Dsec_GM23657</name>
</gene>
<dbReference type="PANTHER" id="PTHR18952">
    <property type="entry name" value="CARBONIC ANHYDRASE"/>
    <property type="match status" value="1"/>
</dbReference>
<evidence type="ECO:0000256" key="3">
    <source>
        <dbReference type="ARBA" id="ARBA00022833"/>
    </source>
</evidence>
<comment type="function">
    <text evidence="4">Reversible hydration of carbon dioxide.</text>
</comment>
<accession>B4HE76</accession>
<sequence length="314" mass="35206">MHLPALDDFYQRLLFLLPFAANFRSTDFDYKSPERWPEKYPNCGGSEQSPIAISRRKAIPLNLPPLVFALYDEFFDELVTVRNSGHTVEFKVPTTIYGLRPYVTGGLLRDCYDAEAVHFHWGSPESKGSEHLLNGRRFDLEMHIVHRNTKYLNFEEAVKYSDGVTVLAVLFKVVRSGPFFYQPGLSEIFGSLLHLGNFNASYTVQERLSLGSLLGSLDRGNFYTYKGSLTTPPCSPVVQWHVFGEVLPISHQDLPKFWNLRDERSRAVAKELPATTIAGESTDIPPSTYSAAAAGAPARTDMAIAIRLNLTPSL</sequence>